<evidence type="ECO:0000313" key="3">
    <source>
        <dbReference type="Proteomes" id="UP000464507"/>
    </source>
</evidence>
<dbReference type="EMBL" id="CP017146">
    <property type="protein sequence ID" value="QHO69153.1"/>
    <property type="molecule type" value="Genomic_DNA"/>
</dbReference>
<evidence type="ECO:0000313" key="2">
    <source>
        <dbReference type="EMBL" id="QHO69153.1"/>
    </source>
</evidence>
<feature type="domain" description="DUF3846" evidence="1">
    <location>
        <begin position="13"/>
        <end position="110"/>
    </location>
</feature>
<dbReference type="Pfam" id="PF12957">
    <property type="entry name" value="DUF3846"/>
    <property type="match status" value="1"/>
</dbReference>
<proteinExistence type="predicted"/>
<dbReference type="KEGG" id="mant:BHD05_05290"/>
<dbReference type="AlphaFoldDB" id="A0A7L5AFB6"/>
<evidence type="ECO:0000259" key="1">
    <source>
        <dbReference type="Pfam" id="PF12957"/>
    </source>
</evidence>
<sequence length="164" mass="18705">MITMVTGIVIPHEIRVAVFEHQFGALADYQAAVGRYVEPVYLADANLTIYANEEGKVRQLPANRRATCLWWFLYPETRGRDILVGDVVLIGSTRGHGSTTALPDFLTRQLQHPGRFTIEVRTNDDPAHWYDNGRNFDDYFEAAIVAINLQERWSQVREMRVSPA</sequence>
<dbReference type="InterPro" id="IPR024559">
    <property type="entry name" value="DUF3846"/>
</dbReference>
<accession>A0A7L5AFB6</accession>
<dbReference type="Proteomes" id="UP000464507">
    <property type="component" value="Chromosome"/>
</dbReference>
<dbReference type="OrthoDB" id="2088281at2"/>
<protein>
    <recommendedName>
        <fullName evidence="1">DUF3846 domain-containing protein</fullName>
    </recommendedName>
</protein>
<gene>
    <name evidence="2" type="ORF">BHD05_05290</name>
</gene>
<organism evidence="2 3">
    <name type="scientific">Marisediminicola antarctica</name>
    <dbReference type="NCBI Taxonomy" id="674079"/>
    <lineage>
        <taxon>Bacteria</taxon>
        <taxon>Bacillati</taxon>
        <taxon>Actinomycetota</taxon>
        <taxon>Actinomycetes</taxon>
        <taxon>Micrococcales</taxon>
        <taxon>Microbacteriaceae</taxon>
        <taxon>Marisediminicola</taxon>
    </lineage>
</organism>
<reference evidence="2 3" key="1">
    <citation type="submission" date="2016-09" db="EMBL/GenBank/DDBJ databases">
        <title>Complete genome sequence of microbes from the polar regions.</title>
        <authorList>
            <person name="Liao L."/>
            <person name="Chen B."/>
        </authorList>
    </citation>
    <scope>NUCLEOTIDE SEQUENCE [LARGE SCALE GENOMIC DNA]</scope>
    <source>
        <strain evidence="2 3">ZS314</strain>
    </source>
</reference>
<name>A0A7L5AFB6_9MICO</name>
<keyword evidence="3" id="KW-1185">Reference proteome</keyword>